<dbReference type="SUPFAM" id="SSF53098">
    <property type="entry name" value="Ribonuclease H-like"/>
    <property type="match status" value="1"/>
</dbReference>
<dbReference type="InterPro" id="IPR001584">
    <property type="entry name" value="Integrase_cat-core"/>
</dbReference>
<evidence type="ECO:0000259" key="1">
    <source>
        <dbReference type="PROSITE" id="PS50994"/>
    </source>
</evidence>
<name>A0ABQ8U4X7_9EUKA</name>
<dbReference type="Proteomes" id="UP001141327">
    <property type="component" value="Unassembled WGS sequence"/>
</dbReference>
<dbReference type="PROSITE" id="PS50994">
    <property type="entry name" value="INTEGRASE"/>
    <property type="match status" value="1"/>
</dbReference>
<organism evidence="2 3">
    <name type="scientific">Paratrimastix pyriformis</name>
    <dbReference type="NCBI Taxonomy" id="342808"/>
    <lineage>
        <taxon>Eukaryota</taxon>
        <taxon>Metamonada</taxon>
        <taxon>Preaxostyla</taxon>
        <taxon>Paratrimastigidae</taxon>
        <taxon>Paratrimastix</taxon>
    </lineage>
</organism>
<dbReference type="PANTHER" id="PTHR37984:SF5">
    <property type="entry name" value="PROTEIN NYNRIN-LIKE"/>
    <property type="match status" value="1"/>
</dbReference>
<sequence>MWSRASEPASSVSVAPGAAMRTAARAWIMAAYAQLRLSELYTPGGGQASWGGTLRRGAQAGEAAQGSSERRGCCEELLHCHALALGAEALDHHFCKVETLRSNSFGFRVSTAHAHSHWEGIGSRRAWRAGISMSGQVPGATPGACGCGVAGAVTPGAPAVVAPGRGCSCGEGWGALLQGDSAVWAGTPSVTTWVGGTKPRPVRSIQEATRSKMTTIAGDACKIASRSLICGRFSRWVVLAPATAVDADTTARLFYERWVGTFGPPAFLVSDGGSAFISRTFQQLSDLLASQHHITSPHHPESHGTVERANRSVLATLRTLLHETVTRPRSWVDAIPAIHDLGILHLSDDPESLAARLAARSVGLIAQVAAAEKESFAKVRAAYEKKHRQHPEYSPGDYALCRNFQAGKLEMPWNGPSWSPP</sequence>
<reference evidence="2" key="1">
    <citation type="journal article" date="2022" name="bioRxiv">
        <title>Genomics of Preaxostyla Flagellates Illuminates Evolutionary Transitions and the Path Towards Mitochondrial Loss.</title>
        <authorList>
            <person name="Novak L.V.F."/>
            <person name="Treitli S.C."/>
            <person name="Pyrih J."/>
            <person name="Halakuc P."/>
            <person name="Pipaliya S.V."/>
            <person name="Vacek V."/>
            <person name="Brzon O."/>
            <person name="Soukal P."/>
            <person name="Eme L."/>
            <person name="Dacks J.B."/>
            <person name="Karnkowska A."/>
            <person name="Elias M."/>
            <person name="Hampl V."/>
        </authorList>
    </citation>
    <scope>NUCLEOTIDE SEQUENCE</scope>
    <source>
        <strain evidence="2">RCP-MX</strain>
    </source>
</reference>
<dbReference type="InterPro" id="IPR050951">
    <property type="entry name" value="Retrovirus_Pol_polyprotein"/>
</dbReference>
<feature type="domain" description="Integrase catalytic" evidence="1">
    <location>
        <begin position="197"/>
        <end position="321"/>
    </location>
</feature>
<dbReference type="InterPro" id="IPR036397">
    <property type="entry name" value="RNaseH_sf"/>
</dbReference>
<proteinExistence type="predicted"/>
<evidence type="ECO:0000313" key="2">
    <source>
        <dbReference type="EMBL" id="KAJ4454404.1"/>
    </source>
</evidence>
<gene>
    <name evidence="2" type="ORF">PAPYR_10913</name>
</gene>
<comment type="caution">
    <text evidence="2">The sequence shown here is derived from an EMBL/GenBank/DDBJ whole genome shotgun (WGS) entry which is preliminary data.</text>
</comment>
<dbReference type="PANTHER" id="PTHR37984">
    <property type="entry name" value="PROTEIN CBG26694"/>
    <property type="match status" value="1"/>
</dbReference>
<protein>
    <recommendedName>
        <fullName evidence="1">Integrase catalytic domain-containing protein</fullName>
    </recommendedName>
</protein>
<accession>A0ABQ8U4X7</accession>
<dbReference type="Gene3D" id="3.30.420.10">
    <property type="entry name" value="Ribonuclease H-like superfamily/Ribonuclease H"/>
    <property type="match status" value="1"/>
</dbReference>
<evidence type="ECO:0000313" key="3">
    <source>
        <dbReference type="Proteomes" id="UP001141327"/>
    </source>
</evidence>
<dbReference type="InterPro" id="IPR012337">
    <property type="entry name" value="RNaseH-like_sf"/>
</dbReference>
<dbReference type="EMBL" id="JAPMOS010000160">
    <property type="protein sequence ID" value="KAJ4454404.1"/>
    <property type="molecule type" value="Genomic_DNA"/>
</dbReference>
<keyword evidence="3" id="KW-1185">Reference proteome</keyword>